<name>A0A1F6WMZ4_9BACT</name>
<dbReference type="PANTHER" id="PTHR11183">
    <property type="entry name" value="GLYCOGENIN SUBFAMILY MEMBER"/>
    <property type="match status" value="1"/>
</dbReference>
<dbReference type="AlphaFoldDB" id="A0A1F6WMZ4"/>
<proteinExistence type="predicted"/>
<dbReference type="STRING" id="1801764.A2903_02820"/>
<dbReference type="Pfam" id="PF01501">
    <property type="entry name" value="Glyco_transf_8"/>
    <property type="match status" value="1"/>
</dbReference>
<accession>A0A1F6WMZ4</accession>
<dbReference type="SUPFAM" id="SSF53448">
    <property type="entry name" value="Nucleotide-diphospho-sugar transferases"/>
    <property type="match status" value="1"/>
</dbReference>
<dbReference type="InterPro" id="IPR050587">
    <property type="entry name" value="GNT1/Glycosyltrans_8"/>
</dbReference>
<evidence type="ECO:0000313" key="1">
    <source>
        <dbReference type="EMBL" id="OGI83282.1"/>
    </source>
</evidence>
<comment type="caution">
    <text evidence="1">The sequence shown here is derived from an EMBL/GenBank/DDBJ whole genome shotgun (WGS) entry which is preliminary data.</text>
</comment>
<organism evidence="1 2">
    <name type="scientific">Candidatus Nomurabacteria bacterium RIFCSPLOWO2_01_FULL_33_17</name>
    <dbReference type="NCBI Taxonomy" id="1801764"/>
    <lineage>
        <taxon>Bacteria</taxon>
        <taxon>Candidatus Nomuraibacteriota</taxon>
    </lineage>
</organism>
<protein>
    <recommendedName>
        <fullName evidence="3">Nucleotide-diphospho-sugar transferase domain-containing protein</fullName>
    </recommendedName>
</protein>
<sequence length="274" mass="32759">MQNNYSYISVLSTDNYLKGLLVLFFSYKKTKSKYPFLVLLTPNISKRTKLILKKLRISYEVLFKDIDNPTDVSTKHRWFKTYSKLNIFNQTKYSKIVYFDADMLILRNIDDLFKYDHMSATNAGGMLQRKKSWTHFNSGLMVIKPSSKTFKDMINKIGKIETLESGGTLFTPKSGSDQDFLNSYYSKWKQNKKLHLDHKYNMIHYYLDEYNKLFGYSLKSRKKPIYIIHYASYLKPWNITKKEIQTIEKNPDRKIELESIRMWLKEFKKINPRF</sequence>
<dbReference type="InterPro" id="IPR029044">
    <property type="entry name" value="Nucleotide-diphossugar_trans"/>
</dbReference>
<gene>
    <name evidence="1" type="ORF">A2903_02820</name>
</gene>
<dbReference type="EMBL" id="MFUO01000031">
    <property type="protein sequence ID" value="OGI83282.1"/>
    <property type="molecule type" value="Genomic_DNA"/>
</dbReference>
<dbReference type="Proteomes" id="UP000178184">
    <property type="component" value="Unassembled WGS sequence"/>
</dbReference>
<reference evidence="1 2" key="1">
    <citation type="journal article" date="2016" name="Nat. Commun.">
        <title>Thousands of microbial genomes shed light on interconnected biogeochemical processes in an aquifer system.</title>
        <authorList>
            <person name="Anantharaman K."/>
            <person name="Brown C.T."/>
            <person name="Hug L.A."/>
            <person name="Sharon I."/>
            <person name="Castelle C.J."/>
            <person name="Probst A.J."/>
            <person name="Thomas B.C."/>
            <person name="Singh A."/>
            <person name="Wilkins M.J."/>
            <person name="Karaoz U."/>
            <person name="Brodie E.L."/>
            <person name="Williams K.H."/>
            <person name="Hubbard S.S."/>
            <person name="Banfield J.F."/>
        </authorList>
    </citation>
    <scope>NUCLEOTIDE SEQUENCE [LARGE SCALE GENOMIC DNA]</scope>
</reference>
<evidence type="ECO:0008006" key="3">
    <source>
        <dbReference type="Google" id="ProtNLM"/>
    </source>
</evidence>
<dbReference type="GO" id="GO:0016757">
    <property type="term" value="F:glycosyltransferase activity"/>
    <property type="evidence" value="ECO:0007669"/>
    <property type="project" value="InterPro"/>
</dbReference>
<dbReference type="InterPro" id="IPR002495">
    <property type="entry name" value="Glyco_trans_8"/>
</dbReference>
<evidence type="ECO:0000313" key="2">
    <source>
        <dbReference type="Proteomes" id="UP000178184"/>
    </source>
</evidence>
<dbReference type="Gene3D" id="3.90.550.10">
    <property type="entry name" value="Spore Coat Polysaccharide Biosynthesis Protein SpsA, Chain A"/>
    <property type="match status" value="1"/>
</dbReference>